<comment type="caution">
    <text evidence="1">The sequence shown here is derived from an EMBL/GenBank/DDBJ whole genome shotgun (WGS) entry which is preliminary data.</text>
</comment>
<dbReference type="Proteomes" id="UP000320085">
    <property type="component" value="Unassembled WGS sequence"/>
</dbReference>
<evidence type="ECO:0000313" key="2">
    <source>
        <dbReference type="Proteomes" id="UP000320085"/>
    </source>
</evidence>
<protein>
    <recommendedName>
        <fullName evidence="3">Muconolactone delta-isomerase</fullName>
    </recommendedName>
</protein>
<proteinExistence type="predicted"/>
<dbReference type="InterPro" id="IPR011008">
    <property type="entry name" value="Dimeric_a/b-barrel"/>
</dbReference>
<evidence type="ECO:0008006" key="3">
    <source>
        <dbReference type="Google" id="ProtNLM"/>
    </source>
</evidence>
<organism evidence="1 2">
    <name type="scientific">Humibacillus xanthopallidus</name>
    <dbReference type="NCBI Taxonomy" id="412689"/>
    <lineage>
        <taxon>Bacteria</taxon>
        <taxon>Bacillati</taxon>
        <taxon>Actinomycetota</taxon>
        <taxon>Actinomycetes</taxon>
        <taxon>Micrococcales</taxon>
        <taxon>Intrasporangiaceae</taxon>
        <taxon>Humibacillus</taxon>
    </lineage>
</organism>
<gene>
    <name evidence="1" type="ORF">FHX52_2733</name>
</gene>
<accession>A0A543PPN0</accession>
<dbReference type="SUPFAM" id="SSF54909">
    <property type="entry name" value="Dimeric alpha+beta barrel"/>
    <property type="match status" value="1"/>
</dbReference>
<dbReference type="AlphaFoldDB" id="A0A543PPN0"/>
<dbReference type="RefSeq" id="WP_141822849.1">
    <property type="nucleotide sequence ID" value="NZ_BAAAQC010000004.1"/>
</dbReference>
<dbReference type="EMBL" id="VFQF01000002">
    <property type="protein sequence ID" value="TQN46028.1"/>
    <property type="molecule type" value="Genomic_DNA"/>
</dbReference>
<evidence type="ECO:0000313" key="1">
    <source>
        <dbReference type="EMBL" id="TQN46028.1"/>
    </source>
</evidence>
<sequence>MKVLAISTNTGDTRAYLADEGARVEDLTRQGVVERVLLKADWSGAMLLLEVPDLETARATVKALPIAAHGLARFDLTPVVEPPAQGGSTSP</sequence>
<dbReference type="Gene3D" id="3.30.70.1060">
    <property type="entry name" value="Dimeric alpha+beta barrel"/>
    <property type="match status" value="1"/>
</dbReference>
<reference evidence="1 2" key="1">
    <citation type="submission" date="2019-06" db="EMBL/GenBank/DDBJ databases">
        <title>Sequencing the genomes of 1000 actinobacteria strains.</title>
        <authorList>
            <person name="Klenk H.-P."/>
        </authorList>
    </citation>
    <scope>NUCLEOTIDE SEQUENCE [LARGE SCALE GENOMIC DNA]</scope>
    <source>
        <strain evidence="1 2">DSM 21776</strain>
    </source>
</reference>
<dbReference type="OrthoDB" id="9806380at2"/>
<name>A0A543PPN0_9MICO</name>